<name>V4RK24_9CAUL</name>
<keyword evidence="3" id="KW-1185">Reference proteome</keyword>
<dbReference type="RefSeq" id="WP_018080726.1">
    <property type="nucleotide sequence ID" value="NZ_AQWM01000002.1"/>
</dbReference>
<dbReference type="EMBL" id="AWGB01000016">
    <property type="protein sequence ID" value="ESQ91643.1"/>
    <property type="molecule type" value="Genomic_DNA"/>
</dbReference>
<proteinExistence type="predicted"/>
<accession>V4RK24</accession>
<evidence type="ECO:0000313" key="3">
    <source>
        <dbReference type="Proteomes" id="UP000017837"/>
    </source>
</evidence>
<comment type="caution">
    <text evidence="2">The sequence shown here is derived from an EMBL/GenBank/DDBJ whole genome shotgun (WGS) entry which is preliminary data.</text>
</comment>
<dbReference type="PATRIC" id="fig|1121022.4.peg.2005"/>
<feature type="region of interest" description="Disordered" evidence="1">
    <location>
        <begin position="1"/>
        <end position="22"/>
    </location>
</feature>
<dbReference type="Proteomes" id="UP000017837">
    <property type="component" value="Unassembled WGS sequence"/>
</dbReference>
<dbReference type="AlphaFoldDB" id="V4RK24"/>
<organism evidence="2 3">
    <name type="scientific">Asticcacaulis benevestitus DSM 16100 = ATCC BAA-896</name>
    <dbReference type="NCBI Taxonomy" id="1121022"/>
    <lineage>
        <taxon>Bacteria</taxon>
        <taxon>Pseudomonadati</taxon>
        <taxon>Pseudomonadota</taxon>
        <taxon>Alphaproteobacteria</taxon>
        <taxon>Caulobacterales</taxon>
        <taxon>Caulobacteraceae</taxon>
        <taxon>Asticcacaulis</taxon>
    </lineage>
</organism>
<sequence length="74" mass="8362">MGKKARNPTTNAQGRVGPPPRQVGEVQKALSYTSLKIFDFWDRDDERSETKFAEKMVVGFLAFFAPRQNIVNSS</sequence>
<evidence type="ECO:0000256" key="1">
    <source>
        <dbReference type="SAM" id="MobiDB-lite"/>
    </source>
</evidence>
<protein>
    <submittedName>
        <fullName evidence="2">Uncharacterized protein</fullName>
    </submittedName>
</protein>
<gene>
    <name evidence="2" type="ORF">ABENE_09920</name>
</gene>
<evidence type="ECO:0000313" key="2">
    <source>
        <dbReference type="EMBL" id="ESQ91643.1"/>
    </source>
</evidence>
<reference evidence="2 3" key="1">
    <citation type="journal article" date="2014" name="Nature">
        <title>Sequential evolution of bacterial morphology by co-option of a developmental regulator.</title>
        <authorList>
            <person name="Jiang C."/>
            <person name="Brown P.J."/>
            <person name="Ducret A."/>
            <person name="Brun Y.V."/>
        </authorList>
    </citation>
    <scope>NUCLEOTIDE SEQUENCE [LARGE SCALE GENOMIC DNA]</scope>
    <source>
        <strain evidence="2 3">DSM 16100</strain>
    </source>
</reference>